<feature type="region of interest" description="Disordered" evidence="1">
    <location>
        <begin position="82"/>
        <end position="125"/>
    </location>
</feature>
<keyword evidence="3" id="KW-1185">Reference proteome</keyword>
<gene>
    <name evidence="2" type="ORF">E2C01_091097</name>
</gene>
<reference evidence="2 3" key="1">
    <citation type="submission" date="2019-05" db="EMBL/GenBank/DDBJ databases">
        <title>Another draft genome of Portunus trituberculatus and its Hox gene families provides insights of decapod evolution.</title>
        <authorList>
            <person name="Jeong J.-H."/>
            <person name="Song I."/>
            <person name="Kim S."/>
            <person name="Choi T."/>
            <person name="Kim D."/>
            <person name="Ryu S."/>
            <person name="Kim W."/>
        </authorList>
    </citation>
    <scope>NUCLEOTIDE SEQUENCE [LARGE SCALE GENOMIC DNA]</scope>
    <source>
        <tissue evidence="2">Muscle</tissue>
    </source>
</reference>
<comment type="caution">
    <text evidence="2">The sequence shown here is derived from an EMBL/GenBank/DDBJ whole genome shotgun (WGS) entry which is preliminary data.</text>
</comment>
<name>A0A5B7JS36_PORTR</name>
<protein>
    <submittedName>
        <fullName evidence="2">Uncharacterized protein</fullName>
    </submittedName>
</protein>
<evidence type="ECO:0000313" key="3">
    <source>
        <dbReference type="Proteomes" id="UP000324222"/>
    </source>
</evidence>
<dbReference type="Proteomes" id="UP000324222">
    <property type="component" value="Unassembled WGS sequence"/>
</dbReference>
<feature type="compositionally biased region" description="Polar residues" evidence="1">
    <location>
        <begin position="113"/>
        <end position="125"/>
    </location>
</feature>
<feature type="compositionally biased region" description="Low complexity" evidence="1">
    <location>
        <begin position="98"/>
        <end position="110"/>
    </location>
</feature>
<sequence>MIIHFPYKTSPVLRPACYSTLTRNERRQQQHDFIGSFEQMCHYSVSHASSRLCLSPTYPRPPLISYTLLPLSSTFLSFPTCPPQSSPYHPHPLCSPISRQQHSVSSSHRQYLPLSQSRHSISADT</sequence>
<evidence type="ECO:0000256" key="1">
    <source>
        <dbReference type="SAM" id="MobiDB-lite"/>
    </source>
</evidence>
<proteinExistence type="predicted"/>
<organism evidence="2 3">
    <name type="scientific">Portunus trituberculatus</name>
    <name type="common">Swimming crab</name>
    <name type="synonym">Neptunus trituberculatus</name>
    <dbReference type="NCBI Taxonomy" id="210409"/>
    <lineage>
        <taxon>Eukaryota</taxon>
        <taxon>Metazoa</taxon>
        <taxon>Ecdysozoa</taxon>
        <taxon>Arthropoda</taxon>
        <taxon>Crustacea</taxon>
        <taxon>Multicrustacea</taxon>
        <taxon>Malacostraca</taxon>
        <taxon>Eumalacostraca</taxon>
        <taxon>Eucarida</taxon>
        <taxon>Decapoda</taxon>
        <taxon>Pleocyemata</taxon>
        <taxon>Brachyura</taxon>
        <taxon>Eubrachyura</taxon>
        <taxon>Portunoidea</taxon>
        <taxon>Portunidae</taxon>
        <taxon>Portuninae</taxon>
        <taxon>Portunus</taxon>
    </lineage>
</organism>
<dbReference type="AlphaFoldDB" id="A0A5B7JS36"/>
<evidence type="ECO:0000313" key="2">
    <source>
        <dbReference type="EMBL" id="MPC95868.1"/>
    </source>
</evidence>
<accession>A0A5B7JS36</accession>
<dbReference type="EMBL" id="VSRR010103819">
    <property type="protein sequence ID" value="MPC95868.1"/>
    <property type="molecule type" value="Genomic_DNA"/>
</dbReference>